<dbReference type="OrthoDB" id="8000451at2759"/>
<dbReference type="AlphaFoldDB" id="A0A482XFH5"/>
<evidence type="ECO:0000256" key="2">
    <source>
        <dbReference type="SAM" id="SignalP"/>
    </source>
</evidence>
<dbReference type="Pfam" id="PF00379">
    <property type="entry name" value="Chitin_bind_4"/>
    <property type="match status" value="1"/>
</dbReference>
<evidence type="ECO:0000313" key="3">
    <source>
        <dbReference type="EMBL" id="RZF44487.1"/>
    </source>
</evidence>
<dbReference type="GO" id="GO:0042302">
    <property type="term" value="F:structural constituent of cuticle"/>
    <property type="evidence" value="ECO:0007669"/>
    <property type="project" value="UniProtKB-UniRule"/>
</dbReference>
<sequence length="209" mass="22238">MRLTLLTIIPFSLFLQCQSRYPSVDNNEIISYVNEVHANGYRFEYKSGDGTIRKESGAFENGVWTVRGSVTYMLPEGYVIVQEYKAGANGYETHSTQHVSFPNVQGEIISMAHHVNPPHSVAYYEVVGGIGGAISGGGGYGGGGYGGGGYGGVAGAAYRPPPSSGSSSYFYKEEEKCKKIDCPIIKCALVAGCNLRPSKGKNAIKAGSD</sequence>
<comment type="caution">
    <text evidence="3">The sequence shown here is derived from an EMBL/GenBank/DDBJ whole genome shotgun (WGS) entry which is preliminary data.</text>
</comment>
<accession>A0A482XFH5</accession>
<organism evidence="3 4">
    <name type="scientific">Laodelphax striatellus</name>
    <name type="common">Small brown planthopper</name>
    <name type="synonym">Delphax striatella</name>
    <dbReference type="NCBI Taxonomy" id="195883"/>
    <lineage>
        <taxon>Eukaryota</taxon>
        <taxon>Metazoa</taxon>
        <taxon>Ecdysozoa</taxon>
        <taxon>Arthropoda</taxon>
        <taxon>Hexapoda</taxon>
        <taxon>Insecta</taxon>
        <taxon>Pterygota</taxon>
        <taxon>Neoptera</taxon>
        <taxon>Paraneoptera</taxon>
        <taxon>Hemiptera</taxon>
        <taxon>Auchenorrhyncha</taxon>
        <taxon>Fulgoroidea</taxon>
        <taxon>Delphacidae</taxon>
        <taxon>Criomorphinae</taxon>
        <taxon>Laodelphax</taxon>
    </lineage>
</organism>
<dbReference type="InParanoid" id="A0A482XFH5"/>
<name>A0A482XFH5_LAOST</name>
<gene>
    <name evidence="3" type="ORF">LSTR_LSTR002260</name>
</gene>
<dbReference type="Proteomes" id="UP000291343">
    <property type="component" value="Unassembled WGS sequence"/>
</dbReference>
<proteinExistence type="predicted"/>
<dbReference type="EMBL" id="QKKF02010496">
    <property type="protein sequence ID" value="RZF44487.1"/>
    <property type="molecule type" value="Genomic_DNA"/>
</dbReference>
<dbReference type="InterPro" id="IPR000618">
    <property type="entry name" value="Insect_cuticle"/>
</dbReference>
<reference evidence="3 4" key="1">
    <citation type="journal article" date="2017" name="Gigascience">
        <title>Genome sequence of the small brown planthopper, Laodelphax striatellus.</title>
        <authorList>
            <person name="Zhu J."/>
            <person name="Jiang F."/>
            <person name="Wang X."/>
            <person name="Yang P."/>
            <person name="Bao Y."/>
            <person name="Zhao W."/>
            <person name="Wang W."/>
            <person name="Lu H."/>
            <person name="Wang Q."/>
            <person name="Cui N."/>
            <person name="Li J."/>
            <person name="Chen X."/>
            <person name="Luo L."/>
            <person name="Yu J."/>
            <person name="Kang L."/>
            <person name="Cui F."/>
        </authorList>
    </citation>
    <scope>NUCLEOTIDE SEQUENCE [LARGE SCALE GENOMIC DNA]</scope>
    <source>
        <strain evidence="3">Lst14</strain>
    </source>
</reference>
<protein>
    <submittedName>
        <fullName evidence="3">Uncharacterized protein</fullName>
    </submittedName>
</protein>
<feature type="signal peptide" evidence="2">
    <location>
        <begin position="1"/>
        <end position="19"/>
    </location>
</feature>
<evidence type="ECO:0000256" key="1">
    <source>
        <dbReference type="PROSITE-ProRule" id="PRU00497"/>
    </source>
</evidence>
<keyword evidence="4" id="KW-1185">Reference proteome</keyword>
<dbReference type="PROSITE" id="PS51155">
    <property type="entry name" value="CHIT_BIND_RR_2"/>
    <property type="match status" value="1"/>
</dbReference>
<keyword evidence="2" id="KW-0732">Signal</keyword>
<keyword evidence="1" id="KW-0193">Cuticle</keyword>
<evidence type="ECO:0000313" key="4">
    <source>
        <dbReference type="Proteomes" id="UP000291343"/>
    </source>
</evidence>
<feature type="chain" id="PRO_5019749718" evidence="2">
    <location>
        <begin position="20"/>
        <end position="209"/>
    </location>
</feature>